<dbReference type="PRINTS" id="PR00171">
    <property type="entry name" value="SUGRTRNSPORT"/>
</dbReference>
<proteinExistence type="predicted"/>
<feature type="transmembrane region" description="Helical" evidence="6">
    <location>
        <begin position="129"/>
        <end position="149"/>
    </location>
</feature>
<feature type="transmembrane region" description="Helical" evidence="6">
    <location>
        <begin position="300"/>
        <end position="322"/>
    </location>
</feature>
<evidence type="ECO:0000256" key="6">
    <source>
        <dbReference type="SAM" id="Phobius"/>
    </source>
</evidence>
<evidence type="ECO:0000256" key="3">
    <source>
        <dbReference type="ARBA" id="ARBA00022989"/>
    </source>
</evidence>
<feature type="transmembrane region" description="Helical" evidence="6">
    <location>
        <begin position="372"/>
        <end position="393"/>
    </location>
</feature>
<keyword evidence="3 6" id="KW-1133">Transmembrane helix</keyword>
<keyword evidence="2 6" id="KW-0812">Transmembrane</keyword>
<feature type="transmembrane region" description="Helical" evidence="6">
    <location>
        <begin position="70"/>
        <end position="93"/>
    </location>
</feature>
<feature type="transmembrane region" description="Helical" evidence="6">
    <location>
        <begin position="105"/>
        <end position="123"/>
    </location>
</feature>
<dbReference type="Gene3D" id="1.20.1250.20">
    <property type="entry name" value="MFS general substrate transporter like domains"/>
    <property type="match status" value="1"/>
</dbReference>
<dbReference type="PROSITE" id="PS00217">
    <property type="entry name" value="SUGAR_TRANSPORT_2"/>
    <property type="match status" value="1"/>
</dbReference>
<dbReference type="PANTHER" id="PTHR48021:SF1">
    <property type="entry name" value="GH07001P-RELATED"/>
    <property type="match status" value="1"/>
</dbReference>
<evidence type="ECO:0000256" key="5">
    <source>
        <dbReference type="SAM" id="MobiDB-lite"/>
    </source>
</evidence>
<dbReference type="SUPFAM" id="SSF103473">
    <property type="entry name" value="MFS general substrate transporter"/>
    <property type="match status" value="1"/>
</dbReference>
<evidence type="ECO:0000313" key="9">
    <source>
        <dbReference type="Proteomes" id="UP001075354"/>
    </source>
</evidence>
<feature type="transmembrane region" description="Helical" evidence="6">
    <location>
        <begin position="12"/>
        <end position="31"/>
    </location>
</feature>
<dbReference type="InterPro" id="IPR020846">
    <property type="entry name" value="MFS_dom"/>
</dbReference>
<dbReference type="InterPro" id="IPR003663">
    <property type="entry name" value="Sugar/inositol_transpt"/>
</dbReference>
<feature type="transmembrane region" description="Helical" evidence="6">
    <location>
        <begin position="38"/>
        <end position="58"/>
    </location>
</feature>
<dbReference type="InterPro" id="IPR050549">
    <property type="entry name" value="MFS_Trehalose_Transporter"/>
</dbReference>
<evidence type="ECO:0000313" key="8">
    <source>
        <dbReference type="EMBL" id="KAJ1525786.1"/>
    </source>
</evidence>
<sequence length="467" mass="50084">MSLDDDQESWVGSLALLGALLGAVPAGCLTDRFGRKRFLISLSLPFLLGWGLIVAAVWDNTQADVSTVWMMYAGRGICGLAVGATTVAVPLYTNEIAEDKVRGALGVYLDMMLTTGILVVYVLGAAFDVLTLSIICALACPLLAVAFLVMPESPTYLLSCGKADKGERALRWLRDREKEAERERERGGGGGERERARERERERGASPGLTAVTRSPCPLEMGGPAAGGRSPTSRAPRRAALLSDLCRLSGIDAVIFYCDEIFADAGSTMEPHVASIVVATVQVVANVSSAIAVDRIGRRVLLILSEALMAASLASLALYFHLSENQGYNVKESFGWVPVVALSVFVWVFAFGIGSLPWFMMAELLPAEAQDWGSSAAICLNWSLGFLVTNMFGSMARTIGGAGTYGVFCTICVLGTLFMALLVPETKGRSPDDIQRILEAPTRLLGTRKAQRYCPPIKVAKDKTSKV</sequence>
<reference evidence="8" key="1">
    <citation type="submission" date="2022-12" db="EMBL/GenBank/DDBJ databases">
        <title>Chromosome-level genome assembly of the bean flower thrips Megalurothrips usitatus.</title>
        <authorList>
            <person name="Ma L."/>
            <person name="Liu Q."/>
            <person name="Li H."/>
            <person name="Cai W."/>
        </authorList>
    </citation>
    <scope>NUCLEOTIDE SEQUENCE</scope>
    <source>
        <strain evidence="8">Cailab_2022a</strain>
    </source>
</reference>
<evidence type="ECO:0000256" key="2">
    <source>
        <dbReference type="ARBA" id="ARBA00022692"/>
    </source>
</evidence>
<accession>A0AAV7XQ49</accession>
<dbReference type="InterPro" id="IPR005829">
    <property type="entry name" value="Sugar_transporter_CS"/>
</dbReference>
<gene>
    <name evidence="8" type="ORF">ONE63_008990</name>
</gene>
<dbReference type="GO" id="GO:0016020">
    <property type="term" value="C:membrane"/>
    <property type="evidence" value="ECO:0007669"/>
    <property type="project" value="UniProtKB-SubCell"/>
</dbReference>
<feature type="transmembrane region" description="Helical" evidence="6">
    <location>
        <begin position="405"/>
        <end position="423"/>
    </location>
</feature>
<dbReference type="PANTHER" id="PTHR48021">
    <property type="match status" value="1"/>
</dbReference>
<dbReference type="Proteomes" id="UP001075354">
    <property type="component" value="Chromosome 7"/>
</dbReference>
<keyword evidence="9" id="KW-1185">Reference proteome</keyword>
<organism evidence="8 9">
    <name type="scientific">Megalurothrips usitatus</name>
    <name type="common">bean blossom thrips</name>
    <dbReference type="NCBI Taxonomy" id="439358"/>
    <lineage>
        <taxon>Eukaryota</taxon>
        <taxon>Metazoa</taxon>
        <taxon>Ecdysozoa</taxon>
        <taxon>Arthropoda</taxon>
        <taxon>Hexapoda</taxon>
        <taxon>Insecta</taxon>
        <taxon>Pterygota</taxon>
        <taxon>Neoptera</taxon>
        <taxon>Paraneoptera</taxon>
        <taxon>Thysanoptera</taxon>
        <taxon>Terebrantia</taxon>
        <taxon>Thripoidea</taxon>
        <taxon>Thripidae</taxon>
        <taxon>Megalurothrips</taxon>
    </lineage>
</organism>
<comment type="caution">
    <text evidence="8">The sequence shown here is derived from an EMBL/GenBank/DDBJ whole genome shotgun (WGS) entry which is preliminary data.</text>
</comment>
<feature type="domain" description="Major facilitator superfamily (MFS) profile" evidence="7">
    <location>
        <begin position="1"/>
        <end position="427"/>
    </location>
</feature>
<dbReference type="AlphaFoldDB" id="A0AAV7XQ49"/>
<dbReference type="InterPro" id="IPR005828">
    <property type="entry name" value="MFS_sugar_transport-like"/>
</dbReference>
<name>A0AAV7XQ49_9NEOP</name>
<evidence type="ECO:0000256" key="1">
    <source>
        <dbReference type="ARBA" id="ARBA00004141"/>
    </source>
</evidence>
<dbReference type="InterPro" id="IPR036259">
    <property type="entry name" value="MFS_trans_sf"/>
</dbReference>
<dbReference type="PROSITE" id="PS00216">
    <property type="entry name" value="SUGAR_TRANSPORT_1"/>
    <property type="match status" value="1"/>
</dbReference>
<evidence type="ECO:0000259" key="7">
    <source>
        <dbReference type="PROSITE" id="PS50850"/>
    </source>
</evidence>
<dbReference type="GO" id="GO:0022857">
    <property type="term" value="F:transmembrane transporter activity"/>
    <property type="evidence" value="ECO:0007669"/>
    <property type="project" value="InterPro"/>
</dbReference>
<feature type="transmembrane region" description="Helical" evidence="6">
    <location>
        <begin position="334"/>
        <end position="360"/>
    </location>
</feature>
<dbReference type="Pfam" id="PF00083">
    <property type="entry name" value="Sugar_tr"/>
    <property type="match status" value="2"/>
</dbReference>
<evidence type="ECO:0000256" key="4">
    <source>
        <dbReference type="ARBA" id="ARBA00023136"/>
    </source>
</evidence>
<comment type="subcellular location">
    <subcellularLocation>
        <location evidence="1">Membrane</location>
        <topology evidence="1">Multi-pass membrane protein</topology>
    </subcellularLocation>
</comment>
<dbReference type="EMBL" id="JAPTSV010000007">
    <property type="protein sequence ID" value="KAJ1525786.1"/>
    <property type="molecule type" value="Genomic_DNA"/>
</dbReference>
<protein>
    <recommendedName>
        <fullName evidence="7">Major facilitator superfamily (MFS) profile domain-containing protein</fullName>
    </recommendedName>
</protein>
<feature type="region of interest" description="Disordered" evidence="5">
    <location>
        <begin position="177"/>
        <end position="234"/>
    </location>
</feature>
<feature type="compositionally biased region" description="Basic and acidic residues" evidence="5">
    <location>
        <begin position="177"/>
        <end position="204"/>
    </location>
</feature>
<dbReference type="PROSITE" id="PS50850">
    <property type="entry name" value="MFS"/>
    <property type="match status" value="1"/>
</dbReference>
<keyword evidence="4 6" id="KW-0472">Membrane</keyword>